<gene>
    <name evidence="1" type="ORF">OQ287_13055</name>
</gene>
<dbReference type="RefSeq" id="WP_265896732.1">
    <property type="nucleotide sequence ID" value="NZ_JAPIVE010000004.1"/>
</dbReference>
<sequence length="216" mass="23889">MPDMLTAAQVAAWLETHPDFFETREALLDQLDLPHPVHGHAVPIREYQLARLQQREQQSSAGLSSLCVGTRQDQGRQQRLRMLVLALLEAESPDALGQQLAMHLAELFNSEATALWRPHCSSAPCYPPSHAANLVISQRFRSLLTDGPVQRLTLTTQQARLLLPGAPEGPARVLLMSLPLGAEDGWLLCLDTDRLDRSGFGFIGDITARLLTRMLS</sequence>
<dbReference type="Proteomes" id="UP001165678">
    <property type="component" value="Unassembled WGS sequence"/>
</dbReference>
<protein>
    <submittedName>
        <fullName evidence="1">DUF484 family protein</fullName>
    </submittedName>
</protein>
<reference evidence="1" key="1">
    <citation type="submission" date="2022-11" db="EMBL/GenBank/DDBJ databases">
        <title>Larsenimonas rhizosphaerae sp. nov., isolated from a tidal mudflat.</title>
        <authorList>
            <person name="Lee S.D."/>
            <person name="Kim I.S."/>
        </authorList>
    </citation>
    <scope>NUCLEOTIDE SEQUENCE</scope>
    <source>
        <strain evidence="1">GH2-1</strain>
    </source>
</reference>
<keyword evidence="2" id="KW-1185">Reference proteome</keyword>
<comment type="caution">
    <text evidence="1">The sequence shown here is derived from an EMBL/GenBank/DDBJ whole genome shotgun (WGS) entry which is preliminary data.</text>
</comment>
<dbReference type="Pfam" id="PF04340">
    <property type="entry name" value="DUF484"/>
    <property type="match status" value="1"/>
</dbReference>
<evidence type="ECO:0000313" key="1">
    <source>
        <dbReference type="EMBL" id="MCX2525173.1"/>
    </source>
</evidence>
<organism evidence="1 2">
    <name type="scientific">Larsenimonas rhizosphaerae</name>
    <dbReference type="NCBI Taxonomy" id="2944682"/>
    <lineage>
        <taxon>Bacteria</taxon>
        <taxon>Pseudomonadati</taxon>
        <taxon>Pseudomonadota</taxon>
        <taxon>Gammaproteobacteria</taxon>
        <taxon>Oceanospirillales</taxon>
        <taxon>Halomonadaceae</taxon>
        <taxon>Larsenimonas</taxon>
    </lineage>
</organism>
<dbReference type="InterPro" id="IPR007435">
    <property type="entry name" value="DUF484"/>
</dbReference>
<dbReference type="PANTHER" id="PTHR38765">
    <property type="entry name" value="DUF484 DOMAIN-CONTAINING PROTEIN"/>
    <property type="match status" value="1"/>
</dbReference>
<accession>A0AA42CYG1</accession>
<dbReference type="InterPro" id="IPR029016">
    <property type="entry name" value="GAF-like_dom_sf"/>
</dbReference>
<dbReference type="EMBL" id="JAPIVE010000004">
    <property type="protein sequence ID" value="MCX2525173.1"/>
    <property type="molecule type" value="Genomic_DNA"/>
</dbReference>
<proteinExistence type="predicted"/>
<evidence type="ECO:0000313" key="2">
    <source>
        <dbReference type="Proteomes" id="UP001165678"/>
    </source>
</evidence>
<dbReference type="PANTHER" id="PTHR38765:SF1">
    <property type="entry name" value="DUF484 DOMAIN-CONTAINING PROTEIN"/>
    <property type="match status" value="1"/>
</dbReference>
<dbReference type="Gene3D" id="3.30.450.40">
    <property type="match status" value="1"/>
</dbReference>
<name>A0AA42CYG1_9GAMM</name>
<dbReference type="AlphaFoldDB" id="A0AA42CYG1"/>